<dbReference type="AlphaFoldDB" id="A0A8T2PE75"/>
<keyword evidence="2" id="KW-0813">Transport</keyword>
<evidence type="ECO:0000256" key="4">
    <source>
        <dbReference type="ARBA" id="ARBA00022737"/>
    </source>
</evidence>
<dbReference type="InterPro" id="IPR052076">
    <property type="entry name" value="TRP_cation_channel"/>
</dbReference>
<evidence type="ECO:0000256" key="10">
    <source>
        <dbReference type="ARBA" id="ARBA00023303"/>
    </source>
</evidence>
<comment type="caution">
    <text evidence="13">The sequence shown here is derived from an EMBL/GenBank/DDBJ whole genome shotgun (WGS) entry which is preliminary data.</text>
</comment>
<evidence type="ECO:0000256" key="1">
    <source>
        <dbReference type="ARBA" id="ARBA00004141"/>
    </source>
</evidence>
<keyword evidence="7" id="KW-0406">Ion transport</keyword>
<proteinExistence type="predicted"/>
<keyword evidence="4" id="KW-0677">Repeat</keyword>
<protein>
    <recommendedName>
        <fullName evidence="12">Ion transport domain-containing protein</fullName>
    </recommendedName>
</protein>
<dbReference type="Pfam" id="PF00520">
    <property type="entry name" value="Ion_trans"/>
    <property type="match status" value="1"/>
</dbReference>
<comment type="subcellular location">
    <subcellularLocation>
        <location evidence="1">Membrane</location>
        <topology evidence="1">Multi-pass membrane protein</topology>
    </subcellularLocation>
</comment>
<reference evidence="13" key="1">
    <citation type="thesis" date="2021" institute="BYU ScholarsArchive" country="Provo, UT, USA">
        <title>Applications of and Algorithms for Genome Assembly and Genomic Analyses with an Emphasis on Marine Teleosts.</title>
        <authorList>
            <person name="Pickett B.D."/>
        </authorList>
    </citation>
    <scope>NUCLEOTIDE SEQUENCE</scope>
    <source>
        <strain evidence="13">HI-2016</strain>
    </source>
</reference>
<evidence type="ECO:0000313" key="14">
    <source>
        <dbReference type="Proteomes" id="UP000824540"/>
    </source>
</evidence>
<feature type="transmembrane region" description="Helical" evidence="11">
    <location>
        <begin position="179"/>
        <end position="201"/>
    </location>
</feature>
<evidence type="ECO:0000256" key="3">
    <source>
        <dbReference type="ARBA" id="ARBA00022692"/>
    </source>
</evidence>
<evidence type="ECO:0000256" key="6">
    <source>
        <dbReference type="ARBA" id="ARBA00023043"/>
    </source>
</evidence>
<gene>
    <name evidence="13" type="ORF">JZ751_003959</name>
</gene>
<dbReference type="GO" id="GO:1902495">
    <property type="term" value="C:transmembrane transporter complex"/>
    <property type="evidence" value="ECO:0007669"/>
    <property type="project" value="TreeGrafter"/>
</dbReference>
<dbReference type="EMBL" id="JAFBMS010000012">
    <property type="protein sequence ID" value="KAG9347942.1"/>
    <property type="molecule type" value="Genomic_DNA"/>
</dbReference>
<evidence type="ECO:0000256" key="5">
    <source>
        <dbReference type="ARBA" id="ARBA00022989"/>
    </source>
</evidence>
<dbReference type="OrthoDB" id="1661883at2759"/>
<feature type="non-terminal residue" evidence="13">
    <location>
        <position position="1"/>
    </location>
</feature>
<evidence type="ECO:0000256" key="7">
    <source>
        <dbReference type="ARBA" id="ARBA00023065"/>
    </source>
</evidence>
<name>A0A8T2PE75_9TELE</name>
<keyword evidence="10" id="KW-0407">Ion channel</keyword>
<dbReference type="InterPro" id="IPR005821">
    <property type="entry name" value="Ion_trans_dom"/>
</dbReference>
<keyword evidence="3 11" id="KW-0812">Transmembrane</keyword>
<feature type="transmembrane region" description="Helical" evidence="11">
    <location>
        <begin position="7"/>
        <end position="27"/>
    </location>
</feature>
<feature type="transmembrane region" description="Helical" evidence="11">
    <location>
        <begin position="115"/>
        <end position="133"/>
    </location>
</feature>
<keyword evidence="6" id="KW-0040">ANK repeat</keyword>
<feature type="transmembrane region" description="Helical" evidence="11">
    <location>
        <begin position="139"/>
        <end position="159"/>
    </location>
</feature>
<evidence type="ECO:0000256" key="9">
    <source>
        <dbReference type="ARBA" id="ARBA00023180"/>
    </source>
</evidence>
<keyword evidence="8 11" id="KW-0472">Membrane</keyword>
<dbReference type="Proteomes" id="UP000824540">
    <property type="component" value="Unassembled WGS sequence"/>
</dbReference>
<dbReference type="PANTHER" id="PTHR47143:SF1">
    <property type="entry name" value="ION_TRANS DOMAIN-CONTAINING PROTEIN"/>
    <property type="match status" value="1"/>
</dbReference>
<dbReference type="PANTHER" id="PTHR47143">
    <property type="entry name" value="TRANSIENT RECEPTOR POTENTIAL CATION CHANNEL PROTEIN PAINLESS"/>
    <property type="match status" value="1"/>
</dbReference>
<keyword evidence="5 11" id="KW-1133">Transmembrane helix</keyword>
<evidence type="ECO:0000256" key="8">
    <source>
        <dbReference type="ARBA" id="ARBA00023136"/>
    </source>
</evidence>
<evidence type="ECO:0000256" key="11">
    <source>
        <dbReference type="SAM" id="Phobius"/>
    </source>
</evidence>
<dbReference type="GO" id="GO:0005216">
    <property type="term" value="F:monoatomic ion channel activity"/>
    <property type="evidence" value="ECO:0007669"/>
    <property type="project" value="InterPro"/>
</dbReference>
<accession>A0A8T2PE75</accession>
<feature type="domain" description="Ion transport" evidence="12">
    <location>
        <begin position="77"/>
        <end position="201"/>
    </location>
</feature>
<evidence type="ECO:0000259" key="12">
    <source>
        <dbReference type="Pfam" id="PF00520"/>
    </source>
</evidence>
<organism evidence="13 14">
    <name type="scientific">Albula glossodonta</name>
    <name type="common">roundjaw bonefish</name>
    <dbReference type="NCBI Taxonomy" id="121402"/>
    <lineage>
        <taxon>Eukaryota</taxon>
        <taxon>Metazoa</taxon>
        <taxon>Chordata</taxon>
        <taxon>Craniata</taxon>
        <taxon>Vertebrata</taxon>
        <taxon>Euteleostomi</taxon>
        <taxon>Actinopterygii</taxon>
        <taxon>Neopterygii</taxon>
        <taxon>Teleostei</taxon>
        <taxon>Albuliformes</taxon>
        <taxon>Albulidae</taxon>
        <taxon>Albula</taxon>
    </lineage>
</organism>
<evidence type="ECO:0000256" key="2">
    <source>
        <dbReference type="ARBA" id="ARBA00022448"/>
    </source>
</evidence>
<sequence>NAYGSKAHILNLGIYTLSLLPLSYLIVNLRSSATLNSTANGTHVNLGSTALDKVQYLKLPINENPRDGFLQNHTQSYFLTVCMFLVLALNLYAIGKEVMQIVQQRSNYFRDIANGLDWATAISSIMFVVPLLLNSDGTWHWQAGAYAVFVSWFNFLLYLQRFEHFGIYVVMFGEIMRTLFSIIMLFFFLMLAFGLSFYALMIGQIGLAVGDIAEVQKNATLKRIAMQIDLHTGLEEKLPYWFMKRVDQPKVTEYPNRKCKTKANLLYLFLGLDEKREVHTRLNTNSHQLTPVEYELQKQKYRLKEMGSVLEKQHNLLKLIIQKMEITSEAEDHDGPDPFRGGVGRQRLNRKSKWLPLVKAMKAGCNVNTHC</sequence>
<keyword evidence="14" id="KW-1185">Reference proteome</keyword>
<evidence type="ECO:0000313" key="13">
    <source>
        <dbReference type="EMBL" id="KAG9347942.1"/>
    </source>
</evidence>
<feature type="transmembrane region" description="Helical" evidence="11">
    <location>
        <begin position="76"/>
        <end position="94"/>
    </location>
</feature>
<keyword evidence="9" id="KW-0325">Glycoprotein</keyword>